<keyword evidence="4" id="KW-1185">Reference proteome</keyword>
<evidence type="ECO:0000313" key="3">
    <source>
        <dbReference type="EMBL" id="GJQ14145.1"/>
    </source>
</evidence>
<evidence type="ECO:0000256" key="1">
    <source>
        <dbReference type="SAM" id="MobiDB-lite"/>
    </source>
</evidence>
<dbReference type="AlphaFoldDB" id="A0A9C7Q1G5"/>
<accession>A0A9C7Q1G5</accession>
<dbReference type="OrthoDB" id="10364662at2759"/>
<evidence type="ECO:0000313" key="4">
    <source>
        <dbReference type="Proteomes" id="UP001061958"/>
    </source>
</evidence>
<dbReference type="Proteomes" id="UP001061958">
    <property type="component" value="Unassembled WGS sequence"/>
</dbReference>
<reference evidence="3" key="2">
    <citation type="submission" date="2022-01" db="EMBL/GenBank/DDBJ databases">
        <authorList>
            <person name="Hirooka S."/>
            <person name="Miyagishima S.Y."/>
        </authorList>
    </citation>
    <scope>NUCLEOTIDE SEQUENCE</scope>
    <source>
        <strain evidence="3">NBRC 102759</strain>
    </source>
</reference>
<keyword evidence="2" id="KW-0472">Membrane</keyword>
<gene>
    <name evidence="3" type="ORF">GpartN1_g5936.t1</name>
</gene>
<reference evidence="3" key="1">
    <citation type="journal article" date="2022" name="Proc. Natl. Acad. Sci. U.S.A.">
        <title>Life cycle and functional genomics of the unicellular red alga Galdieria for elucidating algal and plant evolution and industrial use.</title>
        <authorList>
            <person name="Hirooka S."/>
            <person name="Itabashi T."/>
            <person name="Ichinose T.M."/>
            <person name="Onuma R."/>
            <person name="Fujiwara T."/>
            <person name="Yamashita S."/>
            <person name="Jong L.W."/>
            <person name="Tomita R."/>
            <person name="Iwane A.H."/>
            <person name="Miyagishima S.Y."/>
        </authorList>
    </citation>
    <scope>NUCLEOTIDE SEQUENCE</scope>
    <source>
        <strain evidence="3">NBRC 102759</strain>
    </source>
</reference>
<proteinExistence type="predicted"/>
<dbReference type="EMBL" id="BQMJ01000051">
    <property type="protein sequence ID" value="GJQ14145.1"/>
    <property type="molecule type" value="Genomic_DNA"/>
</dbReference>
<sequence length="414" mass="48550">MVSPHTSRNFLREIISVSPRTELATTRSRHNYSRVRYSKNKNVHKEKLLGNSWLLVKNMYNKKLTWFVIILLVTCFNALLEKLYAVPSNGIPEESIFQITTSQVDKEIPYESWWRDDTDYEQLQQQLSNHPGPSLSHLETSTQVQNLNEKSFKASPTPSFSQKPKTTAIKKETTKNANEMKAPKNPSASSKKKVEQAKQSMRVSSTPDEIIDEPMYFSLNQTKIMLMLSKFIKQYRIESVVHGRCKTMQETMDMIKVVERYPNVRFLGMHPDSQTIDKYRKKLGESLRRKFVVKDVMDEIPFGFHLMWNLEGIHDQPYETVLRYFVQLKRKKYKYVALIHVLYSNNDKVIREKGTYIPINVRAKPFSLPMPLRMVKEVGKDRNGHLLQLLLYDISQLPDMENDEYLREFLSWIG</sequence>
<name>A0A9C7Q1G5_9RHOD</name>
<keyword evidence="2" id="KW-0812">Transmembrane</keyword>
<comment type="caution">
    <text evidence="3">The sequence shown here is derived from an EMBL/GenBank/DDBJ whole genome shotgun (WGS) entry which is preliminary data.</text>
</comment>
<feature type="region of interest" description="Disordered" evidence="1">
    <location>
        <begin position="173"/>
        <end position="205"/>
    </location>
</feature>
<organism evidence="3 4">
    <name type="scientific">Galdieria partita</name>
    <dbReference type="NCBI Taxonomy" id="83374"/>
    <lineage>
        <taxon>Eukaryota</taxon>
        <taxon>Rhodophyta</taxon>
        <taxon>Bangiophyceae</taxon>
        <taxon>Galdieriales</taxon>
        <taxon>Galdieriaceae</taxon>
        <taxon>Galdieria</taxon>
    </lineage>
</organism>
<protein>
    <submittedName>
        <fullName evidence="3">Uncharacterized protein</fullName>
    </submittedName>
</protein>
<evidence type="ECO:0000256" key="2">
    <source>
        <dbReference type="SAM" id="Phobius"/>
    </source>
</evidence>
<keyword evidence="2" id="KW-1133">Transmembrane helix</keyword>
<feature type="transmembrane region" description="Helical" evidence="2">
    <location>
        <begin position="64"/>
        <end position="80"/>
    </location>
</feature>